<reference evidence="10 11" key="2">
    <citation type="submission" date="2016-05" db="EMBL/GenBank/DDBJ databases">
        <title>Lineage-specific infection strategies underlie the spectrum of fungal disease in amphibians.</title>
        <authorList>
            <person name="Cuomo C.A."/>
            <person name="Farrer R.A."/>
            <person name="James T."/>
            <person name="Longcore J."/>
            <person name="Birren B."/>
        </authorList>
    </citation>
    <scope>NUCLEOTIDE SEQUENCE [LARGE SCALE GENOMIC DNA]</scope>
    <source>
        <strain evidence="10 11">JEL423</strain>
    </source>
</reference>
<dbReference type="FunFam" id="3.40.50.300:FF:000663">
    <property type="entry name" value="von Willebrand factor A domain containing 8"/>
    <property type="match status" value="1"/>
</dbReference>
<name>A0A177W9X2_BATDL</name>
<feature type="domain" description="ATPase dynein-related AAA" evidence="9">
    <location>
        <begin position="487"/>
        <end position="628"/>
    </location>
</feature>
<dbReference type="EMBL" id="DS022300">
    <property type="protein sequence ID" value="OAJ36869.1"/>
    <property type="molecule type" value="Genomic_DNA"/>
</dbReference>
<dbReference type="GO" id="GO:0005739">
    <property type="term" value="C:mitochondrion"/>
    <property type="evidence" value="ECO:0007669"/>
    <property type="project" value="UniProtKB-SubCell"/>
</dbReference>
<evidence type="ECO:0000256" key="4">
    <source>
        <dbReference type="ARBA" id="ARBA00022946"/>
    </source>
</evidence>
<feature type="domain" description="ATPase dynein-related AAA" evidence="9">
    <location>
        <begin position="141"/>
        <end position="287"/>
    </location>
</feature>
<comment type="subcellular location">
    <subcellularLocation>
        <location evidence="1">Mitochondrion</location>
    </subcellularLocation>
</comment>
<gene>
    <name evidence="10" type="ORF">BDEG_20981</name>
</gene>
<dbReference type="Proteomes" id="UP000077115">
    <property type="component" value="Unassembled WGS sequence"/>
</dbReference>
<evidence type="ECO:0000256" key="3">
    <source>
        <dbReference type="ARBA" id="ARBA00022840"/>
    </source>
</evidence>
<dbReference type="GO" id="GO:0005524">
    <property type="term" value="F:ATP binding"/>
    <property type="evidence" value="ECO:0007669"/>
    <property type="project" value="UniProtKB-KW"/>
</dbReference>
<evidence type="ECO:0000256" key="6">
    <source>
        <dbReference type="ARBA" id="ARBA00055988"/>
    </source>
</evidence>
<feature type="region of interest" description="Disordered" evidence="8">
    <location>
        <begin position="1476"/>
        <end position="1532"/>
    </location>
</feature>
<dbReference type="VEuPathDB" id="FungiDB:BDEG_20981"/>
<keyword evidence="5" id="KW-0496">Mitochondrion</keyword>
<evidence type="ECO:0000256" key="5">
    <source>
        <dbReference type="ARBA" id="ARBA00023128"/>
    </source>
</evidence>
<evidence type="ECO:0000313" key="11">
    <source>
        <dbReference type="Proteomes" id="UP000077115"/>
    </source>
</evidence>
<dbReference type="InterPro" id="IPR011704">
    <property type="entry name" value="ATPase_dyneun-rel_AAA"/>
</dbReference>
<feature type="domain" description="ATPase dynein-related AAA" evidence="9">
    <location>
        <begin position="824"/>
        <end position="955"/>
    </location>
</feature>
<feature type="compositionally biased region" description="Gly residues" evidence="8">
    <location>
        <begin position="1483"/>
        <end position="1492"/>
    </location>
</feature>
<dbReference type="Gene3D" id="3.40.50.300">
    <property type="entry name" value="P-loop containing nucleotide triphosphate hydrolases"/>
    <property type="match status" value="2"/>
</dbReference>
<dbReference type="Pfam" id="PF07728">
    <property type="entry name" value="AAA_5"/>
    <property type="match status" value="3"/>
</dbReference>
<feature type="compositionally biased region" description="Gly residues" evidence="8">
    <location>
        <begin position="1499"/>
        <end position="1511"/>
    </location>
</feature>
<dbReference type="OrthoDB" id="5186at2759"/>
<evidence type="ECO:0000256" key="7">
    <source>
        <dbReference type="ARBA" id="ARBA00070377"/>
    </source>
</evidence>
<keyword evidence="3" id="KW-0067">ATP-binding</keyword>
<evidence type="ECO:0000256" key="1">
    <source>
        <dbReference type="ARBA" id="ARBA00004173"/>
    </source>
</evidence>
<dbReference type="GO" id="GO:0016887">
    <property type="term" value="F:ATP hydrolysis activity"/>
    <property type="evidence" value="ECO:0007669"/>
    <property type="project" value="InterPro"/>
</dbReference>
<proteinExistence type="predicted"/>
<keyword evidence="4" id="KW-0809">Transit peptide</keyword>
<dbReference type="InterPro" id="IPR039891">
    <property type="entry name" value="VWA8"/>
</dbReference>
<dbReference type="PANTHER" id="PTHR21610:SF9">
    <property type="entry name" value="VON WILLEBRAND FACTOR A DOMAIN-CONTAINING PROTEIN 8"/>
    <property type="match status" value="1"/>
</dbReference>
<dbReference type="InterPro" id="IPR027417">
    <property type="entry name" value="P-loop_NTPase"/>
</dbReference>
<sequence>MADNRNATGRALQRIAQIHAAFSSANSSCSGNNKSSTFSSTDANSELLPITQPDALEYLQQSIPSCWLTTVHLDLDLNLDSCLIVASSATVCIGDVVFQVRTPEYPELVPSLSVPFFDGAQDMIAHLRWMAQKDLLGQDIDPGPLRRHLVLRYAQLSQREIEYVAISRDVSDTDLKQRREIKNGTAFYIDQACVRAAIFGRLLILDGVEKAERNVLPLLNNLLENREMALDDGRFLVHPKRYDSLIQGHGMSSLDKAKLIRTSDRFLVISLGLPVPILQDPPFRSRFQSRSINPPTLNSSLSHLCGRFPSVSQQYIERLVCASAVLRDISSIPDFPIIFDNFVAILQSFPKVDPSILIEACYPYLSLPFFDEHTKNIFYGVLKRFDLAHHQDITSTSMALESLSEKTHTLPYSIISFGDAILPTENQEQQLPPLIERIVQFRDITGDTLKVRLSSGSEISQQTSLFVMTPYHEQLLTKLLMVHTSSDICITGDKGCGKSAIIRVLCQSLGYQTEYVCLYKDFFSRDLLQRRNTLSSGDTVWENSGLIEAALNGRIAILDQIDALAFGTLASIQRLIVDRELSLPDGSTLVRADRFKSLIVKHGYSRKELAKRQIFCIHPSFRIIGIARSTLSTSIKGLWLTPELASMFLFVPMRNLNLEEETHVIQSLYPHAPVEPMRHFISIASKLRLEKDDTLKEFSASLSTRQLLRIARYLTKYPQNNPRTIIFKATLYQFLPALAKDALDLYLDDQGVPRQQDTDIKKDVQCAVVLKADSAQSYLQIGDVSHPILEPTNPLLIPDVVFFENSKQTMIMQEILRDYSLGEHLLIIGNQGVGKNKIVDRFLQLLRLPREYIQLHRDVTVSSLTSCPTIVNGCLVYEDSPLVRAVREGYILVVDEADKAPTHVTAILKSLVEDGEMVLSDGRRIVSCNTTRDVNTNCIVIHPRFRMFVLANRPGFPFLGNDFWREVGDVFACHVVENPDSESEMQLLKHYAPETPDHMLLKAISLFNDLRKLVDEGLISYPYSTRELVNVVKHMQAYPSEGLSKALQNVFDFDLHEPDLRALLIDTMTKHGVSIGKETIFKLRLANNISLSPSTILEHWHVLAHARLCISGDAHSIQTRGPWPLRRPPTWEPLILKNERATTFTELLYTFKLPCVGNSLDIIHAHDHCLLVATAEPSMLTIISPDHRTYQKIELYEYVPATSGTRLYIAEVSPNVICILNSVENNIVLLDFIKGLTSILSIVGMDPAMESTMCAESAAFGYLHIIPIEQQSLLGFKQAVLTSISSADSDQTNWLCLSTPEVYGSLIQFTDISAPNYHHTLHVIAWPRSVDDYAHNEYINIEPCFQYLKISEQLATLIPSENDGHGWLELLDKKSNCLRRIDMRLAVPNSAVLNRNTTMTEKTLYLISGKRLNLGKLVELPDGNLLFMNNLGLVSVVQIQAEQTAEDEKHWKKLTGMQDENTLKIIYNGNHPDALAESQDMIGQGGNEGSGQGQSDQSGSGGSGGGGGAGNAGNNSTDNIGSGLSDLKGRESGNINESTFQLVCRADFTNMT</sequence>
<reference evidence="10 11" key="1">
    <citation type="submission" date="2006-10" db="EMBL/GenBank/DDBJ databases">
        <title>The Genome Sequence of Batrachochytrium dendrobatidis JEL423.</title>
        <authorList>
            <consortium name="The Broad Institute Genome Sequencing Platform"/>
            <person name="Birren B."/>
            <person name="Lander E."/>
            <person name="Galagan J."/>
            <person name="Cuomo C."/>
            <person name="Devon K."/>
            <person name="Jaffe D."/>
            <person name="Butler J."/>
            <person name="Alvarez P."/>
            <person name="Gnerre S."/>
            <person name="Grabherr M."/>
            <person name="Kleber M."/>
            <person name="Mauceli E."/>
            <person name="Brockman W."/>
            <person name="Young S."/>
            <person name="LaButti K."/>
            <person name="Sykes S."/>
            <person name="DeCaprio D."/>
            <person name="Crawford M."/>
            <person name="Koehrsen M."/>
            <person name="Engels R."/>
            <person name="Montgomery P."/>
            <person name="Pearson M."/>
            <person name="Howarth C."/>
            <person name="Larson L."/>
            <person name="White J."/>
            <person name="O'Leary S."/>
            <person name="Kodira C."/>
            <person name="Zeng Q."/>
            <person name="Yandava C."/>
            <person name="Alvarado L."/>
            <person name="Longcore J."/>
            <person name="James T."/>
        </authorList>
    </citation>
    <scope>NUCLEOTIDE SEQUENCE [LARGE SCALE GENOMIC DNA]</scope>
    <source>
        <strain evidence="10 11">JEL423</strain>
    </source>
</reference>
<accession>A0A177W9X2</accession>
<evidence type="ECO:0000256" key="2">
    <source>
        <dbReference type="ARBA" id="ARBA00022741"/>
    </source>
</evidence>
<dbReference type="STRING" id="403673.A0A177W9X2"/>
<evidence type="ECO:0000259" key="9">
    <source>
        <dbReference type="Pfam" id="PF07728"/>
    </source>
</evidence>
<dbReference type="PANTHER" id="PTHR21610">
    <property type="entry name" value="VON WILLEBRAND FACTOR A DOMAIN-CONTAINING PROTEIN 8"/>
    <property type="match status" value="1"/>
</dbReference>
<organism evidence="10 11">
    <name type="scientific">Batrachochytrium dendrobatidis (strain JEL423)</name>
    <dbReference type="NCBI Taxonomy" id="403673"/>
    <lineage>
        <taxon>Eukaryota</taxon>
        <taxon>Fungi</taxon>
        <taxon>Fungi incertae sedis</taxon>
        <taxon>Chytridiomycota</taxon>
        <taxon>Chytridiomycota incertae sedis</taxon>
        <taxon>Chytridiomycetes</taxon>
        <taxon>Rhizophydiales</taxon>
        <taxon>Rhizophydiales incertae sedis</taxon>
        <taxon>Batrachochytrium</taxon>
    </lineage>
</organism>
<dbReference type="FunFam" id="3.40.50.300:FF:000587">
    <property type="entry name" value="von Willebrand factor A domain containing 8"/>
    <property type="match status" value="1"/>
</dbReference>
<dbReference type="SUPFAM" id="SSF52540">
    <property type="entry name" value="P-loop containing nucleoside triphosphate hydrolases"/>
    <property type="match status" value="3"/>
</dbReference>
<protein>
    <recommendedName>
        <fullName evidence="7">von Willebrand factor A domain-containing protein 8</fullName>
    </recommendedName>
</protein>
<comment type="function">
    <text evidence="6">Exhibits ATPase activity in vitro.</text>
</comment>
<keyword evidence="2" id="KW-0547">Nucleotide-binding</keyword>
<evidence type="ECO:0000256" key="8">
    <source>
        <dbReference type="SAM" id="MobiDB-lite"/>
    </source>
</evidence>
<evidence type="ECO:0000313" key="10">
    <source>
        <dbReference type="EMBL" id="OAJ36869.1"/>
    </source>
</evidence>